<evidence type="ECO:0000313" key="4">
    <source>
        <dbReference type="Proteomes" id="UP000346198"/>
    </source>
</evidence>
<dbReference type="GO" id="GO:0016020">
    <property type="term" value="C:membrane"/>
    <property type="evidence" value="ECO:0007669"/>
    <property type="project" value="InterPro"/>
</dbReference>
<name>A0A6C2UMF1_9BACT</name>
<dbReference type="GO" id="GO:0015288">
    <property type="term" value="F:porin activity"/>
    <property type="evidence" value="ECO:0007669"/>
    <property type="project" value="InterPro"/>
</dbReference>
<dbReference type="PANTHER" id="PTHR37944:SF1">
    <property type="entry name" value="PORIN B"/>
    <property type="match status" value="1"/>
</dbReference>
<sequence>MNQQLIIALIAASSIAVAEEAETSKPWYEQPRLFDGRSDMEEAGISPFLYFDSIYAANVDGGIDTADNFTAQTYAGVDLDLEKLIGWDSTTVKISMVNRQGNGIAGDVGGIYDPMCINGGEAGQVAWLYQVWIEKIFGDDLAVKLGRTSMDEDFANDDLYRYSLSTAINGPIRSMMLDSPQIYSFPLALWGGRVKYTLDDQHQFQLGAYQINDSIWSDYVKGTDWSFKSDDGVTIMAQYDWTPEILGRPSRLYLGIADSIYDYTDFDGGGTDNVLRFYGHFDFEVIDGLKLFTFGAYTAQDETASVPLQVSGGANWKGLIPGRENDHTMAFVTYGGLSDDYGDSLGENVDYEMVCELGHRIQIIPSFYIQPSVQYIVDPGGGANGDIDNALVLGAWIGASF</sequence>
<dbReference type="InterPro" id="IPR038673">
    <property type="entry name" value="OprB_sf"/>
</dbReference>
<evidence type="ECO:0000313" key="3">
    <source>
        <dbReference type="EMBL" id="VGO21179.1"/>
    </source>
</evidence>
<dbReference type="EMBL" id="CAAHFH010000002">
    <property type="protein sequence ID" value="VGO21179.1"/>
    <property type="molecule type" value="Genomic_DNA"/>
</dbReference>
<organism evidence="3 4">
    <name type="scientific">Pontiella sulfatireligans</name>
    <dbReference type="NCBI Taxonomy" id="2750658"/>
    <lineage>
        <taxon>Bacteria</taxon>
        <taxon>Pseudomonadati</taxon>
        <taxon>Kiritimatiellota</taxon>
        <taxon>Kiritimatiellia</taxon>
        <taxon>Kiritimatiellales</taxon>
        <taxon>Pontiellaceae</taxon>
        <taxon>Pontiella</taxon>
    </lineage>
</organism>
<accession>A0A6C2UMF1</accession>
<keyword evidence="4" id="KW-1185">Reference proteome</keyword>
<dbReference type="PANTHER" id="PTHR37944">
    <property type="entry name" value="PORIN B"/>
    <property type="match status" value="1"/>
</dbReference>
<dbReference type="InterPro" id="IPR052932">
    <property type="entry name" value="OprB_Porin"/>
</dbReference>
<dbReference type="Gene3D" id="2.40.160.180">
    <property type="entry name" value="Carbohydrate-selective porin OprB"/>
    <property type="match status" value="1"/>
</dbReference>
<dbReference type="GO" id="GO:0008643">
    <property type="term" value="P:carbohydrate transport"/>
    <property type="evidence" value="ECO:0007669"/>
    <property type="project" value="InterPro"/>
</dbReference>
<dbReference type="Pfam" id="PF04966">
    <property type="entry name" value="OprB"/>
    <property type="match status" value="2"/>
</dbReference>
<reference evidence="3 4" key="1">
    <citation type="submission" date="2019-04" db="EMBL/GenBank/DDBJ databases">
        <authorList>
            <person name="Van Vliet M D."/>
        </authorList>
    </citation>
    <scope>NUCLEOTIDE SEQUENCE [LARGE SCALE GENOMIC DNA]</scope>
    <source>
        <strain evidence="3 4">F21</strain>
    </source>
</reference>
<dbReference type="RefSeq" id="WP_168433362.1">
    <property type="nucleotide sequence ID" value="NZ_CAAHFH010000002.1"/>
</dbReference>
<dbReference type="Proteomes" id="UP000346198">
    <property type="component" value="Unassembled WGS sequence"/>
</dbReference>
<protein>
    <submittedName>
        <fullName evidence="3">Porin B</fullName>
    </submittedName>
</protein>
<dbReference type="InterPro" id="IPR007049">
    <property type="entry name" value="Carb-sel_porin_OprB"/>
</dbReference>
<gene>
    <name evidence="3" type="primary">oprB</name>
    <name evidence="3" type="ORF">SCARR_03250</name>
</gene>
<evidence type="ECO:0000256" key="2">
    <source>
        <dbReference type="RuleBase" id="RU363072"/>
    </source>
</evidence>
<evidence type="ECO:0000256" key="1">
    <source>
        <dbReference type="ARBA" id="ARBA00008769"/>
    </source>
</evidence>
<proteinExistence type="inferred from homology"/>
<comment type="similarity">
    <text evidence="1 2">Belongs to the OprB family.</text>
</comment>
<dbReference type="AlphaFoldDB" id="A0A6C2UMF1"/>